<evidence type="ECO:0000259" key="4">
    <source>
        <dbReference type="Pfam" id="PF01717"/>
    </source>
</evidence>
<dbReference type="GO" id="GO:0009086">
    <property type="term" value="P:methionine biosynthetic process"/>
    <property type="evidence" value="ECO:0007669"/>
    <property type="project" value="InterPro"/>
</dbReference>
<evidence type="ECO:0000256" key="2">
    <source>
        <dbReference type="ARBA" id="ARBA00022723"/>
    </source>
</evidence>
<organism evidence="5">
    <name type="scientific">hydrothermal vent metagenome</name>
    <dbReference type="NCBI Taxonomy" id="652676"/>
    <lineage>
        <taxon>unclassified sequences</taxon>
        <taxon>metagenomes</taxon>
        <taxon>ecological metagenomes</taxon>
    </lineage>
</organism>
<accession>A0A160VDN8</accession>
<sequence>MFKATDGIVLPTTMTGSYPKPNWYTQGLRGRPFKTALGDTLFREQYLDAVATVITDQEMAGMDILTDGDSRFDLEVGGKSWFFYVLERLGGLKGSKSQSPGWSGDFGIQPGHILYEVQEAYQSPIVTERLTAGQLDYPALWQVAQKMTANTVKFGTISSQSLTRMMWNEFYPSDKELILDMCDIINQELRDVAAAGCKLIQIEEPRHHFMAQDPATTDADYDFYTEAFNREVQGVDAEIWLHTCWGNPAQQRLVTNPTYERAIAHLFEVNADVVTFEAAGSGGKDLPLFAQHETNKKIAIGVVNHTNTVVESPEQVAGLIRRALEFVPVERLIISTDCGFGREGISRRIAFHKCVALVQGTNKVRKELGLPEAMVRAADPQFAFGGPSGN</sequence>
<evidence type="ECO:0000256" key="1">
    <source>
        <dbReference type="ARBA" id="ARBA00001947"/>
    </source>
</evidence>
<keyword evidence="5" id="KW-0808">Transferase</keyword>
<keyword evidence="2" id="KW-0479">Metal-binding</keyword>
<dbReference type="GO" id="GO:0003871">
    <property type="term" value="F:5-methyltetrahydropteroyltriglutamate-homocysteine S-methyltransferase activity"/>
    <property type="evidence" value="ECO:0007669"/>
    <property type="project" value="UniProtKB-EC"/>
</dbReference>
<dbReference type="AlphaFoldDB" id="A0A160VDN8"/>
<dbReference type="Gene3D" id="3.20.20.210">
    <property type="match status" value="1"/>
</dbReference>
<evidence type="ECO:0000313" key="5">
    <source>
        <dbReference type="EMBL" id="CUV02830.1"/>
    </source>
</evidence>
<comment type="cofactor">
    <cofactor evidence="1">
        <name>Zn(2+)</name>
        <dbReference type="ChEBI" id="CHEBI:29105"/>
    </cofactor>
</comment>
<dbReference type="EC" id="2.1.1.14" evidence="5"/>
<dbReference type="GO" id="GO:0032259">
    <property type="term" value="P:methylation"/>
    <property type="evidence" value="ECO:0007669"/>
    <property type="project" value="UniProtKB-KW"/>
</dbReference>
<dbReference type="SUPFAM" id="SSF51726">
    <property type="entry name" value="UROD/MetE-like"/>
    <property type="match status" value="1"/>
</dbReference>
<keyword evidence="3" id="KW-0862">Zinc</keyword>
<keyword evidence="5" id="KW-0489">Methyltransferase</keyword>
<feature type="domain" description="Cobalamin-independent methionine synthase MetE C-terminal/archaeal" evidence="4">
    <location>
        <begin position="140"/>
        <end position="343"/>
    </location>
</feature>
<dbReference type="Pfam" id="PF01717">
    <property type="entry name" value="Meth_synt_2"/>
    <property type="match status" value="1"/>
</dbReference>
<dbReference type="EMBL" id="FAXA01000318">
    <property type="protein sequence ID" value="CUV02830.1"/>
    <property type="molecule type" value="Genomic_DNA"/>
</dbReference>
<gene>
    <name evidence="5" type="ORF">MGWOODY_Clf2199</name>
</gene>
<proteinExistence type="predicted"/>
<name>A0A160VDN8_9ZZZZ</name>
<reference evidence="5" key="1">
    <citation type="submission" date="2015-10" db="EMBL/GenBank/DDBJ databases">
        <authorList>
            <person name="Gilbert D.G."/>
        </authorList>
    </citation>
    <scope>NUCLEOTIDE SEQUENCE</scope>
</reference>
<protein>
    <submittedName>
        <fullName evidence="5">5-methyltetrahydropteroyltriglutamate--homocysteine methyltransferase</fullName>
        <ecNumber evidence="5">2.1.1.14</ecNumber>
    </submittedName>
</protein>
<dbReference type="CDD" id="cd03311">
    <property type="entry name" value="CIMS_C_terminal_like"/>
    <property type="match status" value="1"/>
</dbReference>
<dbReference type="InterPro" id="IPR038071">
    <property type="entry name" value="UROD/MetE-like_sf"/>
</dbReference>
<dbReference type="GO" id="GO:0008270">
    <property type="term" value="F:zinc ion binding"/>
    <property type="evidence" value="ECO:0007669"/>
    <property type="project" value="InterPro"/>
</dbReference>
<dbReference type="PANTHER" id="PTHR30519">
    <property type="entry name" value="5-METHYLTETRAHYDROPTEROYLTRIGLUTAMATE--HOMOCYSTEINE METHYLTRANSFERASE"/>
    <property type="match status" value="1"/>
</dbReference>
<dbReference type="InterPro" id="IPR002629">
    <property type="entry name" value="Met_Synth_C/arc"/>
</dbReference>
<evidence type="ECO:0000256" key="3">
    <source>
        <dbReference type="ARBA" id="ARBA00022833"/>
    </source>
</evidence>